<dbReference type="EMBL" id="WTPW01000304">
    <property type="protein sequence ID" value="KAF0525111.1"/>
    <property type="molecule type" value="Genomic_DNA"/>
</dbReference>
<keyword evidence="2" id="KW-1185">Reference proteome</keyword>
<evidence type="ECO:0000313" key="2">
    <source>
        <dbReference type="Proteomes" id="UP000439903"/>
    </source>
</evidence>
<organism evidence="1 2">
    <name type="scientific">Gigaspora margarita</name>
    <dbReference type="NCBI Taxonomy" id="4874"/>
    <lineage>
        <taxon>Eukaryota</taxon>
        <taxon>Fungi</taxon>
        <taxon>Fungi incertae sedis</taxon>
        <taxon>Mucoromycota</taxon>
        <taxon>Glomeromycotina</taxon>
        <taxon>Glomeromycetes</taxon>
        <taxon>Diversisporales</taxon>
        <taxon>Gigasporaceae</taxon>
        <taxon>Gigaspora</taxon>
    </lineage>
</organism>
<proteinExistence type="predicted"/>
<name>A0A8H4AR98_GIGMA</name>
<accession>A0A8H4AR98</accession>
<reference evidence="1 2" key="1">
    <citation type="journal article" date="2019" name="Environ. Microbiol.">
        <title>At the nexus of three kingdoms: the genome of the mycorrhizal fungus Gigaspora margarita provides insights into plant, endobacterial and fungal interactions.</title>
        <authorList>
            <person name="Venice F."/>
            <person name="Ghignone S."/>
            <person name="Salvioli di Fossalunga A."/>
            <person name="Amselem J."/>
            <person name="Novero M."/>
            <person name="Xianan X."/>
            <person name="Sedzielewska Toro K."/>
            <person name="Morin E."/>
            <person name="Lipzen A."/>
            <person name="Grigoriev I.V."/>
            <person name="Henrissat B."/>
            <person name="Martin F.M."/>
            <person name="Bonfante P."/>
        </authorList>
    </citation>
    <scope>NUCLEOTIDE SEQUENCE [LARGE SCALE GENOMIC DNA]</scope>
    <source>
        <strain evidence="1 2">BEG34</strain>
    </source>
</reference>
<evidence type="ECO:0000313" key="1">
    <source>
        <dbReference type="EMBL" id="KAF0525111.1"/>
    </source>
</evidence>
<gene>
    <name evidence="1" type="ORF">F8M41_014746</name>
</gene>
<dbReference type="Proteomes" id="UP000439903">
    <property type="component" value="Unassembled WGS sequence"/>
</dbReference>
<dbReference type="OrthoDB" id="2490994at2759"/>
<dbReference type="AlphaFoldDB" id="A0A8H4AR98"/>
<sequence>MEVRHVDVSKRRNLEYRKHGIKVPEVLKEKVKANNKMTGKLVKVNGKLVKASIRTILSENMMNVKYVKNKGFNWRCLNKKTAIGHIDDGIVRYIPSTEVDVDTTFMISEDHMSDKNILNKDCVNIMCVKDELMEKDNIIDKKKNSVDSKLNKRKSIQVKSINFNVPVKSDDAFEFDDNGDKAADSKVNDPKNRLDVTRDHRCDDNNERYVELRGAYVKQPSTMRTLNSMLKAWNYVKDPKRQYDLRYHRSNNEHLMFGSLIKSASQSAYIQDRYKNYESQNIEYYEAL</sequence>
<comment type="caution">
    <text evidence="1">The sequence shown here is derived from an EMBL/GenBank/DDBJ whole genome shotgun (WGS) entry which is preliminary data.</text>
</comment>
<protein>
    <submittedName>
        <fullName evidence="1">Uncharacterized protein</fullName>
    </submittedName>
</protein>